<dbReference type="SUPFAM" id="SSF48208">
    <property type="entry name" value="Six-hairpin glycosidases"/>
    <property type="match status" value="1"/>
</dbReference>
<dbReference type="InterPro" id="IPR012341">
    <property type="entry name" value="6hp_glycosidase-like_sf"/>
</dbReference>
<dbReference type="EMBL" id="CVRI01000074">
    <property type="protein sequence ID" value="CRL08231.1"/>
    <property type="molecule type" value="Genomic_DNA"/>
</dbReference>
<dbReference type="GO" id="GO:0005975">
    <property type="term" value="P:carbohydrate metabolic process"/>
    <property type="evidence" value="ECO:0007669"/>
    <property type="project" value="InterPro"/>
</dbReference>
<sequence length="384" mass="44574">MLIKRAYGRFLYLEGHEYRMYNTYDVHFYASHALINLWPNLQVSLQYDFKDSITQKNSEIRKHLYDGKTCERKIENTVPHDLGDPAENPWLQMNAYPIHDVSEWRDLNTKFILQVYRDFSIIRDFEQINSDNTSKFSSIEFIDKESLSDMIMGSGNQRIVDKSKKSASMYINETNGKVYLMSSIKYLKDMYPICKVVMEKTLKFDLDGDGLIENSSSPDQTYDTWVMSGPSIYCGGLFLASLHVMSVMANILDHPDDCIKYSDILDKGRKALEDKLWNGKYYSFDTSGTNIIMSDQLCSHWYLRSCGFDYEIFPKAKVQRALRSIFENNTAGGLYNSMTENIGLAFETPEAVYEKSCYRSIGYMRPLSIWSMQSAYERSKKLNN</sequence>
<dbReference type="STRING" id="568069.A0A1J1J770"/>
<dbReference type="InterPro" id="IPR008928">
    <property type="entry name" value="6-hairpin_glycosidase_sf"/>
</dbReference>
<organism evidence="2 3">
    <name type="scientific">Clunio marinus</name>
    <dbReference type="NCBI Taxonomy" id="568069"/>
    <lineage>
        <taxon>Eukaryota</taxon>
        <taxon>Metazoa</taxon>
        <taxon>Ecdysozoa</taxon>
        <taxon>Arthropoda</taxon>
        <taxon>Hexapoda</taxon>
        <taxon>Insecta</taxon>
        <taxon>Pterygota</taxon>
        <taxon>Neoptera</taxon>
        <taxon>Endopterygota</taxon>
        <taxon>Diptera</taxon>
        <taxon>Nematocera</taxon>
        <taxon>Chironomoidea</taxon>
        <taxon>Chironomidae</taxon>
        <taxon>Clunio</taxon>
    </lineage>
</organism>
<dbReference type="Pfam" id="PF04685">
    <property type="entry name" value="DUF608"/>
    <property type="match status" value="2"/>
</dbReference>
<feature type="domain" description="Glycosyl-hydrolase family 116 catalytic region" evidence="1">
    <location>
        <begin position="8"/>
        <end position="329"/>
    </location>
</feature>
<proteinExistence type="predicted"/>
<gene>
    <name evidence="2" type="ORF">CLUMA_CG021033</name>
</gene>
<dbReference type="InterPro" id="IPR006775">
    <property type="entry name" value="GH116_catalytic"/>
</dbReference>
<name>A0A1J1J770_9DIPT</name>
<dbReference type="OrthoDB" id="730489at2759"/>
<keyword evidence="3" id="KW-1185">Reference proteome</keyword>
<accession>A0A1J1J770</accession>
<dbReference type="InterPro" id="IPR052566">
    <property type="entry name" value="Non-lysos_glucosylceramidase"/>
</dbReference>
<reference evidence="2 3" key="1">
    <citation type="submission" date="2015-04" db="EMBL/GenBank/DDBJ databases">
        <authorList>
            <person name="Syromyatnikov M.Y."/>
            <person name="Popov V.N."/>
        </authorList>
    </citation>
    <scope>NUCLEOTIDE SEQUENCE [LARGE SCALE GENOMIC DNA]</scope>
</reference>
<evidence type="ECO:0000313" key="2">
    <source>
        <dbReference type="EMBL" id="CRL08231.1"/>
    </source>
</evidence>
<evidence type="ECO:0000259" key="1">
    <source>
        <dbReference type="Pfam" id="PF04685"/>
    </source>
</evidence>
<protein>
    <submittedName>
        <fullName evidence="2">CLUMA_CG021033, isoform A</fullName>
    </submittedName>
</protein>
<dbReference type="PANTHER" id="PTHR12654">
    <property type="entry name" value="BILE ACID BETA-GLUCOSIDASE-RELATED"/>
    <property type="match status" value="1"/>
</dbReference>
<dbReference type="Proteomes" id="UP000183832">
    <property type="component" value="Unassembled WGS sequence"/>
</dbReference>
<dbReference type="Gene3D" id="1.50.10.10">
    <property type="match status" value="1"/>
</dbReference>
<dbReference type="GO" id="GO:0008422">
    <property type="term" value="F:beta-glucosidase activity"/>
    <property type="evidence" value="ECO:0007669"/>
    <property type="project" value="TreeGrafter"/>
</dbReference>
<evidence type="ECO:0000313" key="3">
    <source>
        <dbReference type="Proteomes" id="UP000183832"/>
    </source>
</evidence>
<feature type="domain" description="Glycosyl-hydrolase family 116 catalytic region" evidence="1">
    <location>
        <begin position="330"/>
        <end position="372"/>
    </location>
</feature>
<dbReference type="PANTHER" id="PTHR12654:SF0">
    <property type="entry name" value="NON-LYSOSOMAL GLUCOSYLCERAMIDASE"/>
    <property type="match status" value="1"/>
</dbReference>
<dbReference type="AlphaFoldDB" id="A0A1J1J770"/>